<dbReference type="InterPro" id="IPR036452">
    <property type="entry name" value="Ribo_hydro-like"/>
</dbReference>
<protein>
    <submittedName>
        <fullName evidence="4">Inosine/uridine-preferring nucleoside hydrolase</fullName>
    </submittedName>
</protein>
<dbReference type="Proteomes" id="UP000001887">
    <property type="component" value="Chromosome"/>
</dbReference>
<gene>
    <name evidence="4" type="ordered locus">Psta_4314</name>
</gene>
<dbReference type="KEGG" id="psl:Psta_4314"/>
<feature type="domain" description="Inosine/uridine-preferring nucleoside hydrolase" evidence="3">
    <location>
        <begin position="5"/>
        <end position="297"/>
    </location>
</feature>
<keyword evidence="5" id="KW-1185">Reference proteome</keyword>
<evidence type="ECO:0000256" key="1">
    <source>
        <dbReference type="ARBA" id="ARBA00022801"/>
    </source>
</evidence>
<reference evidence="4 5" key="1">
    <citation type="journal article" date="2009" name="Stand. Genomic Sci.">
        <title>Complete genome sequence of Pirellula staleyi type strain (ATCC 27377).</title>
        <authorList>
            <person name="Clum A."/>
            <person name="Tindall B.J."/>
            <person name="Sikorski J."/>
            <person name="Ivanova N."/>
            <person name="Mavrommatis K."/>
            <person name="Lucas S."/>
            <person name="Glavina del Rio T."/>
            <person name="Nolan M."/>
            <person name="Chen F."/>
            <person name="Tice H."/>
            <person name="Pitluck S."/>
            <person name="Cheng J.F."/>
            <person name="Chertkov O."/>
            <person name="Brettin T."/>
            <person name="Han C."/>
            <person name="Detter J.C."/>
            <person name="Kuske C."/>
            <person name="Bruce D."/>
            <person name="Goodwin L."/>
            <person name="Ovchinikova G."/>
            <person name="Pati A."/>
            <person name="Mikhailova N."/>
            <person name="Chen A."/>
            <person name="Palaniappan K."/>
            <person name="Land M."/>
            <person name="Hauser L."/>
            <person name="Chang Y.J."/>
            <person name="Jeffries C.D."/>
            <person name="Chain P."/>
            <person name="Rohde M."/>
            <person name="Goker M."/>
            <person name="Bristow J."/>
            <person name="Eisen J.A."/>
            <person name="Markowitz V."/>
            <person name="Hugenholtz P."/>
            <person name="Kyrpides N.C."/>
            <person name="Klenk H.P."/>
            <person name="Lapidus A."/>
        </authorList>
    </citation>
    <scope>NUCLEOTIDE SEQUENCE [LARGE SCALE GENOMIC DNA]</scope>
    <source>
        <strain evidence="5">ATCC 27377 / DSM 6068 / ICPB 4128</strain>
    </source>
</reference>
<dbReference type="HOGENOM" id="CLU_036838_11_0_0"/>
<dbReference type="GO" id="GO:0005829">
    <property type="term" value="C:cytosol"/>
    <property type="evidence" value="ECO:0007669"/>
    <property type="project" value="TreeGrafter"/>
</dbReference>
<dbReference type="GO" id="GO:0008477">
    <property type="term" value="F:purine nucleosidase activity"/>
    <property type="evidence" value="ECO:0007669"/>
    <property type="project" value="TreeGrafter"/>
</dbReference>
<dbReference type="SUPFAM" id="SSF53590">
    <property type="entry name" value="Nucleoside hydrolase"/>
    <property type="match status" value="1"/>
</dbReference>
<dbReference type="GO" id="GO:0006152">
    <property type="term" value="P:purine nucleoside catabolic process"/>
    <property type="evidence" value="ECO:0007669"/>
    <property type="project" value="TreeGrafter"/>
</dbReference>
<dbReference type="Pfam" id="PF01156">
    <property type="entry name" value="IU_nuc_hydro"/>
    <property type="match status" value="1"/>
</dbReference>
<dbReference type="PROSITE" id="PS01247">
    <property type="entry name" value="IUNH"/>
    <property type="match status" value="1"/>
</dbReference>
<dbReference type="GO" id="GO:0045437">
    <property type="term" value="F:uridine nucleosidase activity"/>
    <property type="evidence" value="ECO:0007669"/>
    <property type="project" value="UniProtKB-ARBA"/>
</dbReference>
<dbReference type="eggNOG" id="COG1957">
    <property type="taxonomic scope" value="Bacteria"/>
</dbReference>
<evidence type="ECO:0000259" key="3">
    <source>
        <dbReference type="Pfam" id="PF01156"/>
    </source>
</evidence>
<sequence length="313" mass="33519">MPRKVIIDCDPGIDDAVALAMALFDPRLEVVAVTAVAGNVSSERATSNVQAIVERLDPPRYPRLGAASPADVAPVVDARHLHGDDGLANLGLQVSKLARQHPSEKLICDEVRAAPGEVSILCLGPLTNVARALSRDPGLSEMIGRLIILGGSVKAVGNVTPCAEFNIYADPASARAVFRSPVTKTLIPLDCTEQVTFTLDLLEQLPPEHSRAGQLLRKLLPYAFRSYRREMGLESIFLHDALAVVAAVHPELFPTVDMAGDVETIGELTAGMTVFDRRSNFRGRGDMEVALEVDIAAATDCIVRSLAEAGRQT</sequence>
<keyword evidence="1 4" id="KW-0378">Hydrolase</keyword>
<dbReference type="OrthoDB" id="9797882at2"/>
<dbReference type="AlphaFoldDB" id="D2R500"/>
<dbReference type="STRING" id="530564.Psta_4314"/>
<proteinExistence type="predicted"/>
<dbReference type="PANTHER" id="PTHR12304">
    <property type="entry name" value="INOSINE-URIDINE PREFERRING NUCLEOSIDE HYDROLASE"/>
    <property type="match status" value="1"/>
</dbReference>
<name>D2R500_PIRSD</name>
<dbReference type="InterPro" id="IPR015910">
    <property type="entry name" value="I/U_nuclsd_hydro_CS"/>
</dbReference>
<evidence type="ECO:0000313" key="5">
    <source>
        <dbReference type="Proteomes" id="UP000001887"/>
    </source>
</evidence>
<evidence type="ECO:0000256" key="2">
    <source>
        <dbReference type="ARBA" id="ARBA00023295"/>
    </source>
</evidence>
<dbReference type="PANTHER" id="PTHR12304:SF4">
    <property type="entry name" value="URIDINE NUCLEOSIDASE"/>
    <property type="match status" value="1"/>
</dbReference>
<dbReference type="InterPro" id="IPR001910">
    <property type="entry name" value="Inosine/uridine_hydrolase_dom"/>
</dbReference>
<dbReference type="Gene3D" id="3.90.245.10">
    <property type="entry name" value="Ribonucleoside hydrolase-like"/>
    <property type="match status" value="1"/>
</dbReference>
<dbReference type="InterPro" id="IPR023186">
    <property type="entry name" value="IUNH"/>
</dbReference>
<organism evidence="4 5">
    <name type="scientific">Pirellula staleyi (strain ATCC 27377 / DSM 6068 / ICPB 4128)</name>
    <name type="common">Pirella staleyi</name>
    <dbReference type="NCBI Taxonomy" id="530564"/>
    <lineage>
        <taxon>Bacteria</taxon>
        <taxon>Pseudomonadati</taxon>
        <taxon>Planctomycetota</taxon>
        <taxon>Planctomycetia</taxon>
        <taxon>Pirellulales</taxon>
        <taxon>Pirellulaceae</taxon>
        <taxon>Pirellula</taxon>
    </lineage>
</organism>
<dbReference type="EMBL" id="CP001848">
    <property type="protein sequence ID" value="ADB18962.1"/>
    <property type="molecule type" value="Genomic_DNA"/>
</dbReference>
<keyword evidence="2" id="KW-0326">Glycosidase</keyword>
<evidence type="ECO:0000313" key="4">
    <source>
        <dbReference type="EMBL" id="ADB18962.1"/>
    </source>
</evidence>
<accession>D2R500</accession>